<dbReference type="Proteomes" id="UP000799779">
    <property type="component" value="Unassembled WGS sequence"/>
</dbReference>
<sequence length="356" mass="40420">MDSNIFCVLCGGPFHLEHHIYSLNPQKAVYQWMYDVRLLATPSALSRQIIGVYSQEQPTNLSEDDNVFLSQSTQWKITDSDCFRLGESYYCVLTDDGHGNVIFPLHHACIQIGCRVLELHPGISRVTDQLSPLGRLNQMLRLQFQYNKSSGVGVGHDLFNLNSENQTGDPRSLLAMDELGWWGDEHEKFLTDPLEIPGISQFILDVLRATPRTSGPESPAVRPLRSAESIEKMPNELLDIITAHLPPLSVVALHRSSRLLSLKVPLDAHFYREYVANGSLFPQVWDLDNEELEDDENEKADFSRLDGLWDWKSVVRLLQKKEFSVYGLGCGLSEAIPLGFWNRCRIWRIIEDACPP</sequence>
<evidence type="ECO:0000259" key="1">
    <source>
        <dbReference type="PROSITE" id="PS50181"/>
    </source>
</evidence>
<dbReference type="EMBL" id="ML977852">
    <property type="protein sequence ID" value="KAF1992692.1"/>
    <property type="molecule type" value="Genomic_DNA"/>
</dbReference>
<evidence type="ECO:0000313" key="2">
    <source>
        <dbReference type="EMBL" id="KAF1992692.1"/>
    </source>
</evidence>
<evidence type="ECO:0000313" key="3">
    <source>
        <dbReference type="Proteomes" id="UP000799779"/>
    </source>
</evidence>
<keyword evidence="3" id="KW-1185">Reference proteome</keyword>
<accession>A0A6A5VS94</accession>
<proteinExistence type="predicted"/>
<feature type="domain" description="F-box" evidence="1">
    <location>
        <begin position="227"/>
        <end position="274"/>
    </location>
</feature>
<dbReference type="PROSITE" id="PS50181">
    <property type="entry name" value="FBOX"/>
    <property type="match status" value="1"/>
</dbReference>
<dbReference type="OrthoDB" id="3932329at2759"/>
<dbReference type="AlphaFoldDB" id="A0A6A5VS94"/>
<protein>
    <recommendedName>
        <fullName evidence="1">F-box domain-containing protein</fullName>
    </recommendedName>
</protein>
<gene>
    <name evidence="2" type="ORF">P154DRAFT_528290</name>
</gene>
<dbReference type="InterPro" id="IPR001810">
    <property type="entry name" value="F-box_dom"/>
</dbReference>
<name>A0A6A5VS94_9PLEO</name>
<reference evidence="2" key="1">
    <citation type="journal article" date="2020" name="Stud. Mycol.">
        <title>101 Dothideomycetes genomes: a test case for predicting lifestyles and emergence of pathogens.</title>
        <authorList>
            <person name="Haridas S."/>
            <person name="Albert R."/>
            <person name="Binder M."/>
            <person name="Bloem J."/>
            <person name="Labutti K."/>
            <person name="Salamov A."/>
            <person name="Andreopoulos B."/>
            <person name="Baker S."/>
            <person name="Barry K."/>
            <person name="Bills G."/>
            <person name="Bluhm B."/>
            <person name="Cannon C."/>
            <person name="Castanera R."/>
            <person name="Culley D."/>
            <person name="Daum C."/>
            <person name="Ezra D."/>
            <person name="Gonzalez J."/>
            <person name="Henrissat B."/>
            <person name="Kuo A."/>
            <person name="Liang C."/>
            <person name="Lipzen A."/>
            <person name="Lutzoni F."/>
            <person name="Magnuson J."/>
            <person name="Mondo S."/>
            <person name="Nolan M."/>
            <person name="Ohm R."/>
            <person name="Pangilinan J."/>
            <person name="Park H.-J."/>
            <person name="Ramirez L."/>
            <person name="Alfaro M."/>
            <person name="Sun H."/>
            <person name="Tritt A."/>
            <person name="Yoshinaga Y."/>
            <person name="Zwiers L.-H."/>
            <person name="Turgeon B."/>
            <person name="Goodwin S."/>
            <person name="Spatafora J."/>
            <person name="Crous P."/>
            <person name="Grigoriev I."/>
        </authorList>
    </citation>
    <scope>NUCLEOTIDE SEQUENCE</scope>
    <source>
        <strain evidence="2">CBS 123094</strain>
    </source>
</reference>
<organism evidence="2 3">
    <name type="scientific">Amniculicola lignicola CBS 123094</name>
    <dbReference type="NCBI Taxonomy" id="1392246"/>
    <lineage>
        <taxon>Eukaryota</taxon>
        <taxon>Fungi</taxon>
        <taxon>Dikarya</taxon>
        <taxon>Ascomycota</taxon>
        <taxon>Pezizomycotina</taxon>
        <taxon>Dothideomycetes</taxon>
        <taxon>Pleosporomycetidae</taxon>
        <taxon>Pleosporales</taxon>
        <taxon>Amniculicolaceae</taxon>
        <taxon>Amniculicola</taxon>
    </lineage>
</organism>